<dbReference type="InterPro" id="IPR050325">
    <property type="entry name" value="Prot/Nucl_acid_deglycase"/>
</dbReference>
<name>A0A2S8NV12_9MOLU</name>
<dbReference type="Gene3D" id="3.40.50.880">
    <property type="match status" value="1"/>
</dbReference>
<proteinExistence type="predicted"/>
<gene>
    <name evidence="2" type="ORF">C6B37_00820</name>
</gene>
<accession>A0A2S8NV12</accession>
<dbReference type="PANTHER" id="PTHR48094:SF12">
    <property type="entry name" value="PARKINSON DISEASE PROTEIN 7 HOMOLOG"/>
    <property type="match status" value="1"/>
</dbReference>
<dbReference type="Proteomes" id="UP000238672">
    <property type="component" value="Unassembled WGS sequence"/>
</dbReference>
<comment type="caution">
    <text evidence="2">The sequence shown here is derived from an EMBL/GenBank/DDBJ whole genome shotgun (WGS) entry which is preliminary data.</text>
</comment>
<dbReference type="SUPFAM" id="SSF52317">
    <property type="entry name" value="Class I glutamine amidotransferase-like"/>
    <property type="match status" value="1"/>
</dbReference>
<evidence type="ECO:0000313" key="2">
    <source>
        <dbReference type="EMBL" id="PQP79847.1"/>
    </source>
</evidence>
<dbReference type="AlphaFoldDB" id="A0A2S8NV12"/>
<dbReference type="EMBL" id="PUUG01000012">
    <property type="protein sequence ID" value="PQP79847.1"/>
    <property type="molecule type" value="Genomic_DNA"/>
</dbReference>
<reference evidence="2 3" key="1">
    <citation type="submission" date="2018-02" db="EMBL/GenBank/DDBJ databases">
        <title>Metagenomics reveals mixed infection of spiroplasma and phytoplasma in chicory.</title>
        <authorList>
            <person name="Polano C."/>
            <person name="Moruzzi S."/>
            <person name="Ermacora P."/>
            <person name="Ferrini F."/>
            <person name="Martini M."/>
            <person name="Firrao G."/>
        </authorList>
    </citation>
    <scope>NUCLEOTIDE SEQUENCE [LARGE SCALE GENOMIC DNA]</scope>
    <source>
        <strain evidence="2 3">ChiP</strain>
    </source>
</reference>
<dbReference type="InterPro" id="IPR029062">
    <property type="entry name" value="Class_I_gatase-like"/>
</dbReference>
<dbReference type="Pfam" id="PF01965">
    <property type="entry name" value="DJ-1_PfpI"/>
    <property type="match status" value="1"/>
</dbReference>
<feature type="domain" description="DJ-1/PfpI" evidence="1">
    <location>
        <begin position="4"/>
        <end position="167"/>
    </location>
</feature>
<evidence type="ECO:0000259" key="1">
    <source>
        <dbReference type="Pfam" id="PF01965"/>
    </source>
</evidence>
<protein>
    <submittedName>
        <fullName evidence="2">DJ-1 family protein</fullName>
    </submittedName>
</protein>
<evidence type="ECO:0000313" key="3">
    <source>
        <dbReference type="Proteomes" id="UP000238672"/>
    </source>
</evidence>
<dbReference type="CDD" id="cd03135">
    <property type="entry name" value="GATase1_DJ-1"/>
    <property type="match status" value="1"/>
</dbReference>
<dbReference type="InterPro" id="IPR002818">
    <property type="entry name" value="DJ-1/PfpI"/>
</dbReference>
<dbReference type="PANTHER" id="PTHR48094">
    <property type="entry name" value="PROTEIN/NUCLEIC ACID DEGLYCASE DJ-1-RELATED"/>
    <property type="match status" value="1"/>
</dbReference>
<organism evidence="2 3">
    <name type="scientific">Candidatus Phytoplasma phoenicium</name>
    <dbReference type="NCBI Taxonomy" id="198422"/>
    <lineage>
        <taxon>Bacteria</taxon>
        <taxon>Bacillati</taxon>
        <taxon>Mycoplasmatota</taxon>
        <taxon>Mollicutes</taxon>
        <taxon>Acholeplasmatales</taxon>
        <taxon>Acholeplasmataceae</taxon>
        <taxon>Candidatus Phytoplasma</taxon>
        <taxon>16SrIX (Pigeon pea witches'-broom group)</taxon>
    </lineage>
</organism>
<dbReference type="GO" id="GO:0005737">
    <property type="term" value="C:cytoplasm"/>
    <property type="evidence" value="ECO:0007669"/>
    <property type="project" value="TreeGrafter"/>
</dbReference>
<sequence>MKGLLILYNGFEDCEALVTRAVLKKSNFEIITVTPNTSLEVFSSQNLCVKADLLMDQIILNKYDFLIIPGGPYVQKVLNQNDEELKQILKIIEYFVSKNKIIGAICAAPAFLGKLNLLKNHNFNCYPGYEKYIEGHFCPNLKAVTSGNFITSRSPDTVFDFASHLIDKLTTKIK</sequence>
<keyword evidence="3" id="KW-1185">Reference proteome</keyword>